<evidence type="ECO:0000313" key="11">
    <source>
        <dbReference type="Proteomes" id="UP001632038"/>
    </source>
</evidence>
<evidence type="ECO:0000256" key="1">
    <source>
        <dbReference type="ARBA" id="ARBA00004141"/>
    </source>
</evidence>
<evidence type="ECO:0000256" key="5">
    <source>
        <dbReference type="ARBA" id="ARBA00022989"/>
    </source>
</evidence>
<keyword evidence="3" id="KW-0813">Transport</keyword>
<dbReference type="Proteomes" id="UP001632038">
    <property type="component" value="Unassembled WGS sequence"/>
</dbReference>
<gene>
    <name evidence="10" type="ORF">CASFOL_008858</name>
</gene>
<accession>A0ABD3E480</accession>
<name>A0ABD3E480_9LAMI</name>
<dbReference type="PANTHER" id="PTHR31086">
    <property type="entry name" value="ALUMINUM-ACTIVATED MALATE TRANSPORTER 10"/>
    <property type="match status" value="1"/>
</dbReference>
<feature type="transmembrane region" description="Helical" evidence="9">
    <location>
        <begin position="188"/>
        <end position="210"/>
    </location>
</feature>
<keyword evidence="8" id="KW-0407">Ion channel</keyword>
<feature type="transmembrane region" description="Helical" evidence="9">
    <location>
        <begin position="77"/>
        <end position="96"/>
    </location>
</feature>
<feature type="transmembrane region" description="Helical" evidence="9">
    <location>
        <begin position="158"/>
        <end position="176"/>
    </location>
</feature>
<dbReference type="EMBL" id="JAVIJP010000009">
    <property type="protein sequence ID" value="KAL3647890.1"/>
    <property type="molecule type" value="Genomic_DNA"/>
</dbReference>
<feature type="transmembrane region" description="Helical" evidence="9">
    <location>
        <begin position="126"/>
        <end position="146"/>
    </location>
</feature>
<evidence type="ECO:0000256" key="9">
    <source>
        <dbReference type="SAM" id="Phobius"/>
    </source>
</evidence>
<keyword evidence="7 9" id="KW-0472">Membrane</keyword>
<keyword evidence="11" id="KW-1185">Reference proteome</keyword>
<dbReference type="AlphaFoldDB" id="A0ABD3E480"/>
<evidence type="ECO:0000256" key="8">
    <source>
        <dbReference type="ARBA" id="ARBA00023303"/>
    </source>
</evidence>
<comment type="subcellular location">
    <subcellularLocation>
        <location evidence="1">Membrane</location>
        <topology evidence="1">Multi-pass membrane protein</topology>
    </subcellularLocation>
</comment>
<evidence type="ECO:0000313" key="10">
    <source>
        <dbReference type="EMBL" id="KAL3647890.1"/>
    </source>
</evidence>
<feature type="transmembrane region" description="Helical" evidence="9">
    <location>
        <begin position="103"/>
        <end position="120"/>
    </location>
</feature>
<evidence type="ECO:0000256" key="4">
    <source>
        <dbReference type="ARBA" id="ARBA00022692"/>
    </source>
</evidence>
<reference evidence="11" key="1">
    <citation type="journal article" date="2024" name="IScience">
        <title>Strigolactones Initiate the Formation of Haustorium-like Structures in Castilleja.</title>
        <authorList>
            <person name="Buerger M."/>
            <person name="Peterson D."/>
            <person name="Chory J."/>
        </authorList>
    </citation>
    <scope>NUCLEOTIDE SEQUENCE [LARGE SCALE GENOMIC DNA]</scope>
</reference>
<dbReference type="GO" id="GO:0034220">
    <property type="term" value="P:monoatomic ion transmembrane transport"/>
    <property type="evidence" value="ECO:0007669"/>
    <property type="project" value="UniProtKB-KW"/>
</dbReference>
<evidence type="ECO:0008006" key="12">
    <source>
        <dbReference type="Google" id="ProtNLM"/>
    </source>
</evidence>
<comment type="caution">
    <text evidence="10">The sequence shown here is derived from an EMBL/GenBank/DDBJ whole genome shotgun (WGS) entry which is preliminary data.</text>
</comment>
<keyword evidence="4 9" id="KW-0812">Transmembrane</keyword>
<evidence type="ECO:0000256" key="3">
    <source>
        <dbReference type="ARBA" id="ARBA00022448"/>
    </source>
</evidence>
<keyword evidence="6" id="KW-0406">Ion transport</keyword>
<comment type="similarity">
    <text evidence="2">Belongs to the aromatic acid exporter (TC 2.A.85) family.</text>
</comment>
<dbReference type="InterPro" id="IPR020966">
    <property type="entry name" value="ALMT"/>
</dbReference>
<dbReference type="Pfam" id="PF11744">
    <property type="entry name" value="ALMT"/>
    <property type="match status" value="1"/>
</dbReference>
<feature type="transmembrane region" description="Helical" evidence="9">
    <location>
        <begin position="47"/>
        <end position="65"/>
    </location>
</feature>
<dbReference type="GO" id="GO:0016020">
    <property type="term" value="C:membrane"/>
    <property type="evidence" value="ECO:0007669"/>
    <property type="project" value="UniProtKB-SubCell"/>
</dbReference>
<evidence type="ECO:0000256" key="7">
    <source>
        <dbReference type="ARBA" id="ARBA00023136"/>
    </source>
</evidence>
<protein>
    <recommendedName>
        <fullName evidence="12">Aluminum-activated malate transporter</fullName>
    </recommendedName>
</protein>
<evidence type="ECO:0000256" key="6">
    <source>
        <dbReference type="ARBA" id="ARBA00023065"/>
    </source>
</evidence>
<sequence length="424" mass="46470">MMASEDDVSKPTVKVVDQGKKSFIVSIFQRLVSIKINNNNVGDARKLIHSIKVGIALVIVSLIYMVNPMFKEVGENAMWAVMTVVVMFEFYAGATLGKGINRVIGTLVGGVLGCLVAIVGGEIGGIGKPIIIAASVFFFGASATYYRQVPRLKQRYDYGFMIFILTLSLVAVSGVRAEKVVALGRDRIATIGMGFAVCISVSLFVCPIWASNELHMSTASSFDKLAISIQGCLDEYFKMGSEKGNEESNGSVNYTQSCKSILNSKANVEALANHAKWEPWHGKFGINYPWDKYLEIGEQLRDLAATIFSLKGCLQSPKQPQPIERQSLKEACENYMLTIGWILKELGESIEKMELCKTKGLINPKLQSLELQLCPRSSSSHEDVAAIATFNFLLLEIVGKVELLAKKVEELGEAANFRAKSINV</sequence>
<proteinExistence type="inferred from homology"/>
<organism evidence="10 11">
    <name type="scientific">Castilleja foliolosa</name>
    <dbReference type="NCBI Taxonomy" id="1961234"/>
    <lineage>
        <taxon>Eukaryota</taxon>
        <taxon>Viridiplantae</taxon>
        <taxon>Streptophyta</taxon>
        <taxon>Embryophyta</taxon>
        <taxon>Tracheophyta</taxon>
        <taxon>Spermatophyta</taxon>
        <taxon>Magnoliopsida</taxon>
        <taxon>eudicotyledons</taxon>
        <taxon>Gunneridae</taxon>
        <taxon>Pentapetalae</taxon>
        <taxon>asterids</taxon>
        <taxon>lamiids</taxon>
        <taxon>Lamiales</taxon>
        <taxon>Orobanchaceae</taxon>
        <taxon>Pedicularideae</taxon>
        <taxon>Castillejinae</taxon>
        <taxon>Castilleja</taxon>
    </lineage>
</organism>
<keyword evidence="5 9" id="KW-1133">Transmembrane helix</keyword>
<evidence type="ECO:0000256" key="2">
    <source>
        <dbReference type="ARBA" id="ARBA00007079"/>
    </source>
</evidence>